<evidence type="ECO:0000313" key="8">
    <source>
        <dbReference type="Proteomes" id="UP001209535"/>
    </source>
</evidence>
<evidence type="ECO:0000256" key="5">
    <source>
        <dbReference type="ARBA" id="ARBA00023163"/>
    </source>
</evidence>
<dbReference type="Pfam" id="PF00392">
    <property type="entry name" value="GntR"/>
    <property type="match status" value="1"/>
</dbReference>
<dbReference type="InterPro" id="IPR015421">
    <property type="entry name" value="PyrdxlP-dep_Trfase_major"/>
</dbReference>
<evidence type="ECO:0000256" key="2">
    <source>
        <dbReference type="ARBA" id="ARBA00022898"/>
    </source>
</evidence>
<dbReference type="InterPro" id="IPR004839">
    <property type="entry name" value="Aminotransferase_I/II_large"/>
</dbReference>
<proteinExistence type="inferred from homology"/>
<dbReference type="Proteomes" id="UP001209535">
    <property type="component" value="Unassembled WGS sequence"/>
</dbReference>
<keyword evidence="5" id="KW-0804">Transcription</keyword>
<sequence length="473" mass="50858">MTDTSWLPDLGSFDGPKYLALSRSLREAVRTGDLPEGARLPPVRDLAWRLGMTPGTVARAYQIATQEGLLEASVGRGTFVASSRPRFGPSQPLMAEYRPVGRSAAEPASGPVDLRTPQLPDVGQGGAIQSVLAQLATGACTDYLGYPGLRRDGPLRAAFVDWLSDRVLGPITAEDIVLTQGGQNGINLALQCCLKGARPQVLCEELAYPGFRHAARLNRAEIVPVEIDGAGMTAEALDTACRRSGARIVCVTTDAQNPTTVRMPPERRAAIADVARRHDLQIIEDDCYSVHATADPALRAIAPERTWHVTSISKSLVAGLRFGAIVCPTGLGEAGRLAMQHSCFGLARPVTDIVHALLASGEAARLRDRVQEVFARRLEMTLNILGAFDLSWQKGLAFVWLRLPQGWRASTFAREAEAQGVLVRSADEFALIESHTPNAVRIALNGALSEAEFNRAMGAMARLLRNPPGDLPV</sequence>
<reference evidence="7 8" key="1">
    <citation type="submission" date="2022-10" db="EMBL/GenBank/DDBJ databases">
        <title>Defluviimonas sp. nov., isolated from ocean surface sediments.</title>
        <authorList>
            <person name="He W."/>
            <person name="Wang L."/>
            <person name="Zhang D.-F."/>
        </authorList>
    </citation>
    <scope>NUCLEOTIDE SEQUENCE [LARGE SCALE GENOMIC DNA]</scope>
    <source>
        <strain evidence="7 8">WL0024</strain>
    </source>
</reference>
<dbReference type="InterPro" id="IPR036390">
    <property type="entry name" value="WH_DNA-bd_sf"/>
</dbReference>
<evidence type="ECO:0000313" key="7">
    <source>
        <dbReference type="EMBL" id="MCU9848655.1"/>
    </source>
</evidence>
<dbReference type="Pfam" id="PF00155">
    <property type="entry name" value="Aminotran_1_2"/>
    <property type="match status" value="1"/>
</dbReference>
<dbReference type="EMBL" id="JAOVQO010000010">
    <property type="protein sequence ID" value="MCU9848655.1"/>
    <property type="molecule type" value="Genomic_DNA"/>
</dbReference>
<dbReference type="SUPFAM" id="SSF46785">
    <property type="entry name" value="Winged helix' DNA-binding domain"/>
    <property type="match status" value="1"/>
</dbReference>
<keyword evidence="7" id="KW-0808">Transferase</keyword>
<keyword evidence="7" id="KW-0032">Aminotransferase</keyword>
<keyword evidence="2" id="KW-0663">Pyridoxal phosphate</keyword>
<keyword evidence="4" id="KW-0238">DNA-binding</keyword>
<keyword evidence="3" id="KW-0805">Transcription regulation</keyword>
<dbReference type="InterPro" id="IPR000524">
    <property type="entry name" value="Tscrpt_reg_HTH_GntR"/>
</dbReference>
<evidence type="ECO:0000256" key="4">
    <source>
        <dbReference type="ARBA" id="ARBA00023125"/>
    </source>
</evidence>
<dbReference type="CDD" id="cd00609">
    <property type="entry name" value="AAT_like"/>
    <property type="match status" value="1"/>
</dbReference>
<dbReference type="Gene3D" id="3.40.640.10">
    <property type="entry name" value="Type I PLP-dependent aspartate aminotransferase-like (Major domain)"/>
    <property type="match status" value="1"/>
</dbReference>
<organism evidence="7 8">
    <name type="scientific">Albidovulum salinarum</name>
    <dbReference type="NCBI Taxonomy" id="2984153"/>
    <lineage>
        <taxon>Bacteria</taxon>
        <taxon>Pseudomonadati</taxon>
        <taxon>Pseudomonadota</taxon>
        <taxon>Alphaproteobacteria</taxon>
        <taxon>Rhodobacterales</taxon>
        <taxon>Paracoccaceae</taxon>
        <taxon>Albidovulum</taxon>
    </lineage>
</organism>
<feature type="domain" description="HTH gntR-type" evidence="6">
    <location>
        <begin position="15"/>
        <end position="83"/>
    </location>
</feature>
<evidence type="ECO:0000259" key="6">
    <source>
        <dbReference type="PROSITE" id="PS50949"/>
    </source>
</evidence>
<evidence type="ECO:0000256" key="3">
    <source>
        <dbReference type="ARBA" id="ARBA00023015"/>
    </source>
</evidence>
<dbReference type="GO" id="GO:0008483">
    <property type="term" value="F:transaminase activity"/>
    <property type="evidence" value="ECO:0007669"/>
    <property type="project" value="UniProtKB-KW"/>
</dbReference>
<dbReference type="RefSeq" id="WP_263336245.1">
    <property type="nucleotide sequence ID" value="NZ_JAOVQO010000010.1"/>
</dbReference>
<dbReference type="CDD" id="cd07377">
    <property type="entry name" value="WHTH_GntR"/>
    <property type="match status" value="1"/>
</dbReference>
<dbReference type="SUPFAM" id="SSF53383">
    <property type="entry name" value="PLP-dependent transferases"/>
    <property type="match status" value="1"/>
</dbReference>
<dbReference type="PANTHER" id="PTHR46577:SF1">
    <property type="entry name" value="HTH-TYPE TRANSCRIPTIONAL REGULATORY PROTEIN GABR"/>
    <property type="match status" value="1"/>
</dbReference>
<evidence type="ECO:0000256" key="1">
    <source>
        <dbReference type="ARBA" id="ARBA00005384"/>
    </source>
</evidence>
<protein>
    <submittedName>
        <fullName evidence="7">PLP-dependent aminotransferase family protein</fullName>
    </submittedName>
</protein>
<dbReference type="InterPro" id="IPR051446">
    <property type="entry name" value="HTH_trans_reg/aminotransferase"/>
</dbReference>
<comment type="caution">
    <text evidence="7">The sequence shown here is derived from an EMBL/GenBank/DDBJ whole genome shotgun (WGS) entry which is preliminary data.</text>
</comment>
<dbReference type="SMART" id="SM00345">
    <property type="entry name" value="HTH_GNTR"/>
    <property type="match status" value="1"/>
</dbReference>
<accession>A0ABT2X3X6</accession>
<dbReference type="PROSITE" id="PS50949">
    <property type="entry name" value="HTH_GNTR"/>
    <property type="match status" value="1"/>
</dbReference>
<dbReference type="InterPro" id="IPR015424">
    <property type="entry name" value="PyrdxlP-dep_Trfase"/>
</dbReference>
<comment type="similarity">
    <text evidence="1">In the C-terminal section; belongs to the class-I pyridoxal-phosphate-dependent aminotransferase family.</text>
</comment>
<dbReference type="Gene3D" id="3.90.1150.10">
    <property type="entry name" value="Aspartate Aminotransferase, domain 1"/>
    <property type="match status" value="1"/>
</dbReference>
<dbReference type="InterPro" id="IPR015422">
    <property type="entry name" value="PyrdxlP-dep_Trfase_small"/>
</dbReference>
<name>A0ABT2X3X6_9RHOB</name>
<keyword evidence="8" id="KW-1185">Reference proteome</keyword>
<dbReference type="Gene3D" id="1.10.10.10">
    <property type="entry name" value="Winged helix-like DNA-binding domain superfamily/Winged helix DNA-binding domain"/>
    <property type="match status" value="1"/>
</dbReference>
<dbReference type="InterPro" id="IPR036388">
    <property type="entry name" value="WH-like_DNA-bd_sf"/>
</dbReference>
<gene>
    <name evidence="7" type="ORF">OEZ60_11630</name>
</gene>
<dbReference type="PANTHER" id="PTHR46577">
    <property type="entry name" value="HTH-TYPE TRANSCRIPTIONAL REGULATORY PROTEIN GABR"/>
    <property type="match status" value="1"/>
</dbReference>